<dbReference type="OrthoDB" id="350006at2157"/>
<name>A0A256IPY8_9EURY</name>
<protein>
    <recommendedName>
        <fullName evidence="2">SprT-like domain-containing protein</fullName>
    </recommendedName>
</protein>
<gene>
    <name evidence="3" type="ORF">DJ70_03005</name>
</gene>
<organism evidence="3 4">
    <name type="scientific">Halorubrum halodurans</name>
    <dbReference type="NCBI Taxonomy" id="1383851"/>
    <lineage>
        <taxon>Archaea</taxon>
        <taxon>Methanobacteriati</taxon>
        <taxon>Methanobacteriota</taxon>
        <taxon>Stenosarchaea group</taxon>
        <taxon>Halobacteria</taxon>
        <taxon>Halobacteriales</taxon>
        <taxon>Haloferacaceae</taxon>
        <taxon>Halorubrum</taxon>
    </lineage>
</organism>
<dbReference type="SMART" id="SM00731">
    <property type="entry name" value="SprT"/>
    <property type="match status" value="1"/>
</dbReference>
<proteinExistence type="predicted"/>
<dbReference type="Proteomes" id="UP000216308">
    <property type="component" value="Unassembled WGS sequence"/>
</dbReference>
<evidence type="ECO:0000259" key="2">
    <source>
        <dbReference type="SMART" id="SM00731"/>
    </source>
</evidence>
<dbReference type="InterPro" id="IPR006640">
    <property type="entry name" value="SprT-like_domain"/>
</dbReference>
<reference evidence="3 4" key="1">
    <citation type="journal article" date="2014" name="Front. Microbiol.">
        <title>Population and genomic analysis of the genus Halorubrum.</title>
        <authorList>
            <person name="Fullmer M.S."/>
            <person name="Soucy S.M."/>
            <person name="Swithers K.S."/>
            <person name="Makkay A.M."/>
            <person name="Wheeler R."/>
            <person name="Ventosa A."/>
            <person name="Gogarten J.P."/>
            <person name="Papke R.T."/>
        </authorList>
    </citation>
    <scope>NUCLEOTIDE SEQUENCE [LARGE SCALE GENOMIC DNA]</scope>
    <source>
        <strain evidence="3 4">Cb34</strain>
    </source>
</reference>
<dbReference type="GO" id="GO:0006950">
    <property type="term" value="P:response to stress"/>
    <property type="evidence" value="ECO:0007669"/>
    <property type="project" value="UniProtKB-ARBA"/>
</dbReference>
<comment type="caution">
    <text evidence="3">The sequence shown here is derived from an EMBL/GenBank/DDBJ whole genome shotgun (WGS) entry which is preliminary data.</text>
</comment>
<dbReference type="Pfam" id="PF10263">
    <property type="entry name" value="SprT-like"/>
    <property type="match status" value="1"/>
</dbReference>
<dbReference type="EMBL" id="NHPJ01000032">
    <property type="protein sequence ID" value="OYR58503.1"/>
    <property type="molecule type" value="Genomic_DNA"/>
</dbReference>
<evidence type="ECO:0000256" key="1">
    <source>
        <dbReference type="SAM" id="MobiDB-lite"/>
    </source>
</evidence>
<keyword evidence="4" id="KW-1185">Reference proteome</keyword>
<feature type="region of interest" description="Disordered" evidence="1">
    <location>
        <begin position="1"/>
        <end position="38"/>
    </location>
</feature>
<feature type="domain" description="SprT-like" evidence="2">
    <location>
        <begin position="51"/>
        <end position="197"/>
    </location>
</feature>
<accession>A0A256IPY8</accession>
<evidence type="ECO:0000313" key="3">
    <source>
        <dbReference type="EMBL" id="OYR58503.1"/>
    </source>
</evidence>
<evidence type="ECO:0000313" key="4">
    <source>
        <dbReference type="Proteomes" id="UP000216308"/>
    </source>
</evidence>
<sequence length="200" mass="23249">MKFPTPKGFDSSQFHTDSEPEPDEPNGESSEPTFPDDMSRTELVEAIRTYHKWAADHYPIDVDVEAFPVEVSDKMKKTAGKVLHMKGSDTVKCVRYAFNAYQKWGWEQFAETIRHELIHVHTVQNYGRGGHGSPFKRLVKPLDTHRHCETFSEDEAKYILYCKECGEIVAHRFRKSKTVKHPEKYRSKCCNAPLRMEDNR</sequence>
<dbReference type="AlphaFoldDB" id="A0A256IPY8"/>